<dbReference type="GO" id="GO:0000976">
    <property type="term" value="F:transcription cis-regulatory region binding"/>
    <property type="evidence" value="ECO:0007669"/>
    <property type="project" value="TreeGrafter"/>
</dbReference>
<dbReference type="CDD" id="cd00067">
    <property type="entry name" value="GAL4"/>
    <property type="match status" value="1"/>
</dbReference>
<accession>A0A8H5ZTX0</accession>
<dbReference type="PANTHER" id="PTHR31845:SF10">
    <property type="entry name" value="ZN(II)2CYS6 TRANSCRIPTION FACTOR (EUROFUNG)"/>
    <property type="match status" value="1"/>
</dbReference>
<evidence type="ECO:0000256" key="3">
    <source>
        <dbReference type="ARBA" id="ARBA00023015"/>
    </source>
</evidence>
<dbReference type="Gene3D" id="4.10.240.10">
    <property type="entry name" value="Zn(2)-C6 fungal-type DNA-binding domain"/>
    <property type="match status" value="1"/>
</dbReference>
<dbReference type="InterPro" id="IPR036864">
    <property type="entry name" value="Zn2-C6_fun-type_DNA-bd_sf"/>
</dbReference>
<comment type="subcellular location">
    <subcellularLocation>
        <location evidence="1">Nucleus</location>
    </subcellularLocation>
</comment>
<organism evidence="9 10">
    <name type="scientific">Petromyces alliaceus</name>
    <name type="common">Aspergillus alliaceus</name>
    <dbReference type="NCBI Taxonomy" id="209559"/>
    <lineage>
        <taxon>Eukaryota</taxon>
        <taxon>Fungi</taxon>
        <taxon>Dikarya</taxon>
        <taxon>Ascomycota</taxon>
        <taxon>Pezizomycotina</taxon>
        <taxon>Eurotiomycetes</taxon>
        <taxon>Eurotiomycetidae</taxon>
        <taxon>Eurotiales</taxon>
        <taxon>Aspergillaceae</taxon>
        <taxon>Aspergillus</taxon>
        <taxon>Aspergillus subgen. Circumdati</taxon>
    </lineage>
</organism>
<comment type="caution">
    <text evidence="9">The sequence shown here is derived from an EMBL/GenBank/DDBJ whole genome shotgun (WGS) entry which is preliminary data.</text>
</comment>
<feature type="region of interest" description="Disordered" evidence="7">
    <location>
        <begin position="43"/>
        <end position="62"/>
    </location>
</feature>
<evidence type="ECO:0000313" key="10">
    <source>
        <dbReference type="Proteomes" id="UP000541154"/>
    </source>
</evidence>
<name>A0A8H5ZTX0_PETAA</name>
<keyword evidence="5" id="KW-0804">Transcription</keyword>
<reference evidence="9 10" key="1">
    <citation type="submission" date="2019-04" db="EMBL/GenBank/DDBJ databases">
        <title>Aspergillus burnettii sp. nov., novel species from soil in southeast Queensland.</title>
        <authorList>
            <person name="Gilchrist C.L.M."/>
            <person name="Pitt J.I."/>
            <person name="Lange L."/>
            <person name="Lacey H.J."/>
            <person name="Vuong D."/>
            <person name="Midgley D.J."/>
            <person name="Greenfield P."/>
            <person name="Bradbury M."/>
            <person name="Lacey E."/>
            <person name="Busk P.K."/>
            <person name="Pilgaard B."/>
            <person name="Chooi Y.H."/>
            <person name="Piggott A.M."/>
        </authorList>
    </citation>
    <scope>NUCLEOTIDE SEQUENCE [LARGE SCALE GENOMIC DNA]</scope>
    <source>
        <strain evidence="9 10">FRR 5400</strain>
    </source>
</reference>
<keyword evidence="6" id="KW-0539">Nucleus</keyword>
<dbReference type="PROSITE" id="PS00463">
    <property type="entry name" value="ZN2_CY6_FUNGAL_1"/>
    <property type="match status" value="1"/>
</dbReference>
<evidence type="ECO:0000313" key="9">
    <source>
        <dbReference type="EMBL" id="KAF5855237.1"/>
    </source>
</evidence>
<feature type="compositionally biased region" description="Polar residues" evidence="7">
    <location>
        <begin position="52"/>
        <end position="62"/>
    </location>
</feature>
<dbReference type="GO" id="GO:0000981">
    <property type="term" value="F:DNA-binding transcription factor activity, RNA polymerase II-specific"/>
    <property type="evidence" value="ECO:0007669"/>
    <property type="project" value="InterPro"/>
</dbReference>
<evidence type="ECO:0000256" key="5">
    <source>
        <dbReference type="ARBA" id="ARBA00023163"/>
    </source>
</evidence>
<keyword evidence="2" id="KW-0862">Zinc</keyword>
<sequence length="365" mass="40228">MDKQPSRQACDRCHDLKLRCHRAPNGGDCSRCVKAGATCVFSPSNRGRRPTSLHNKTTPSARTGQLKLAPRLPTPNVPMPNSTVANIDPSLVDDLHRNILDIQPPPLPYGYPDTSPFPLTDFPLSDTLSTWTPPHEPRCPTLSPLGENHDPFPTRLHHPPDPNPSPTHTQSLVQFTRDLLNLDSDLIHHIHEDPVTHTPPTPTLGSTTACAIDHTLSLTQRLIRLLHDHPPALDQVSLMHTLSTYIRLLEAYNITFTHTIRKYGRPAVNSQARIPLPPLQIGGFAVDDPAAQLALVFRSAMQLLDRLRELVRQVADPFVIEATTSNGNAGPGGVIGAMMVAVRGHEGRMLLRAEELRESCCEFRG</sequence>
<dbReference type="InterPro" id="IPR051089">
    <property type="entry name" value="prtT"/>
</dbReference>
<evidence type="ECO:0000256" key="7">
    <source>
        <dbReference type="SAM" id="MobiDB-lite"/>
    </source>
</evidence>
<dbReference type="EMBL" id="SPNV01000472">
    <property type="protein sequence ID" value="KAF5855237.1"/>
    <property type="molecule type" value="Genomic_DNA"/>
</dbReference>
<gene>
    <name evidence="9" type="ORF">ETB97_009639</name>
</gene>
<dbReference type="AlphaFoldDB" id="A0A8H5ZTX0"/>
<evidence type="ECO:0000259" key="8">
    <source>
        <dbReference type="PROSITE" id="PS50048"/>
    </source>
</evidence>
<evidence type="ECO:0000256" key="6">
    <source>
        <dbReference type="ARBA" id="ARBA00023242"/>
    </source>
</evidence>
<dbReference type="Pfam" id="PF00172">
    <property type="entry name" value="Zn_clus"/>
    <property type="match status" value="1"/>
</dbReference>
<evidence type="ECO:0000256" key="1">
    <source>
        <dbReference type="ARBA" id="ARBA00004123"/>
    </source>
</evidence>
<dbReference type="SUPFAM" id="SSF57701">
    <property type="entry name" value="Zn2/Cys6 DNA-binding domain"/>
    <property type="match status" value="1"/>
</dbReference>
<dbReference type="Proteomes" id="UP000541154">
    <property type="component" value="Unassembled WGS sequence"/>
</dbReference>
<evidence type="ECO:0000256" key="4">
    <source>
        <dbReference type="ARBA" id="ARBA00023125"/>
    </source>
</evidence>
<dbReference type="GO" id="GO:0008270">
    <property type="term" value="F:zinc ion binding"/>
    <property type="evidence" value="ECO:0007669"/>
    <property type="project" value="InterPro"/>
</dbReference>
<evidence type="ECO:0000256" key="2">
    <source>
        <dbReference type="ARBA" id="ARBA00022833"/>
    </source>
</evidence>
<dbReference type="PROSITE" id="PS50048">
    <property type="entry name" value="ZN2_CY6_FUNGAL_2"/>
    <property type="match status" value="1"/>
</dbReference>
<dbReference type="PANTHER" id="PTHR31845">
    <property type="entry name" value="FINGER DOMAIN PROTEIN, PUTATIVE-RELATED"/>
    <property type="match status" value="1"/>
</dbReference>
<dbReference type="SMART" id="SM00066">
    <property type="entry name" value="GAL4"/>
    <property type="match status" value="1"/>
</dbReference>
<feature type="region of interest" description="Disordered" evidence="7">
    <location>
        <begin position="145"/>
        <end position="169"/>
    </location>
</feature>
<keyword evidence="3" id="KW-0805">Transcription regulation</keyword>
<keyword evidence="10" id="KW-1185">Reference proteome</keyword>
<dbReference type="GO" id="GO:0009893">
    <property type="term" value="P:positive regulation of metabolic process"/>
    <property type="evidence" value="ECO:0007669"/>
    <property type="project" value="UniProtKB-ARBA"/>
</dbReference>
<keyword evidence="4" id="KW-0238">DNA-binding</keyword>
<protein>
    <recommendedName>
        <fullName evidence="8">Zn(2)-C6 fungal-type domain-containing protein</fullName>
    </recommendedName>
</protein>
<proteinExistence type="predicted"/>
<dbReference type="InterPro" id="IPR001138">
    <property type="entry name" value="Zn2Cys6_DnaBD"/>
</dbReference>
<feature type="domain" description="Zn(2)-C6 fungal-type" evidence="8">
    <location>
        <begin position="9"/>
        <end position="41"/>
    </location>
</feature>
<dbReference type="GO" id="GO:0005634">
    <property type="term" value="C:nucleus"/>
    <property type="evidence" value="ECO:0007669"/>
    <property type="project" value="UniProtKB-SubCell"/>
</dbReference>